<evidence type="ECO:0000256" key="9">
    <source>
        <dbReference type="ARBA" id="ARBA00049164"/>
    </source>
</evidence>
<dbReference type="InterPro" id="IPR013154">
    <property type="entry name" value="ADH-like_N"/>
</dbReference>
<evidence type="ECO:0000256" key="7">
    <source>
        <dbReference type="ARBA" id="ARBA00023002"/>
    </source>
</evidence>
<evidence type="ECO:0000256" key="6">
    <source>
        <dbReference type="ARBA" id="ARBA00022833"/>
    </source>
</evidence>
<comment type="catalytic activity">
    <reaction evidence="10">
        <text>a primary alcohol + NAD(+) = an aldehyde + NADH + H(+)</text>
        <dbReference type="Rhea" id="RHEA:10736"/>
        <dbReference type="ChEBI" id="CHEBI:15378"/>
        <dbReference type="ChEBI" id="CHEBI:15734"/>
        <dbReference type="ChEBI" id="CHEBI:17478"/>
        <dbReference type="ChEBI" id="CHEBI:57540"/>
        <dbReference type="ChEBI" id="CHEBI:57945"/>
        <dbReference type="EC" id="1.1.1.1"/>
    </reaction>
</comment>
<comment type="cofactor">
    <cofactor evidence="1 11">
        <name>Zn(2+)</name>
        <dbReference type="ChEBI" id="CHEBI:29105"/>
    </cofactor>
</comment>
<keyword evidence="6 11" id="KW-0862">Zinc</keyword>
<evidence type="ECO:0000256" key="4">
    <source>
        <dbReference type="ARBA" id="ARBA00016352"/>
    </source>
</evidence>
<dbReference type="FunFam" id="3.40.50.720:FF:000039">
    <property type="entry name" value="Alcohol dehydrogenase AdhP"/>
    <property type="match status" value="1"/>
</dbReference>
<protein>
    <recommendedName>
        <fullName evidence="4">Alcohol dehydrogenase</fullName>
        <ecNumber evidence="3">1.1.1.1</ecNumber>
    </recommendedName>
</protein>
<evidence type="ECO:0000259" key="12">
    <source>
        <dbReference type="SMART" id="SM00829"/>
    </source>
</evidence>
<name>A0A0K1P6S7_9MOLU</name>
<dbReference type="AlphaFoldDB" id="A0A0K1P6S7"/>
<comment type="similarity">
    <text evidence="2 11">Belongs to the zinc-containing alcohol dehydrogenase family.</text>
</comment>
<dbReference type="EMBL" id="CP012328">
    <property type="protein sequence ID" value="AKU79998.1"/>
    <property type="molecule type" value="Genomic_DNA"/>
</dbReference>
<keyword evidence="5 11" id="KW-0479">Metal-binding</keyword>
<dbReference type="InterPro" id="IPR020843">
    <property type="entry name" value="ER"/>
</dbReference>
<accession>A0A0K1P6S7</accession>
<dbReference type="GO" id="GO:0008270">
    <property type="term" value="F:zinc ion binding"/>
    <property type="evidence" value="ECO:0007669"/>
    <property type="project" value="InterPro"/>
</dbReference>
<dbReference type="EC" id="1.1.1.1" evidence="3"/>
<evidence type="ECO:0000256" key="11">
    <source>
        <dbReference type="RuleBase" id="RU361277"/>
    </source>
</evidence>
<dbReference type="GO" id="GO:0004022">
    <property type="term" value="F:alcohol dehydrogenase (NAD+) activity"/>
    <property type="evidence" value="ECO:0007669"/>
    <property type="project" value="UniProtKB-EC"/>
</dbReference>
<dbReference type="PANTHER" id="PTHR42940">
    <property type="entry name" value="ALCOHOL DEHYDROGENASE 1-RELATED"/>
    <property type="match status" value="1"/>
</dbReference>
<dbReference type="KEGG" id="stur:STURON_00752"/>
<dbReference type="Gene3D" id="3.90.180.10">
    <property type="entry name" value="Medium-chain alcohol dehydrogenases, catalytic domain"/>
    <property type="match status" value="1"/>
</dbReference>
<dbReference type="Gene3D" id="3.40.50.720">
    <property type="entry name" value="NAD(P)-binding Rossmann-like Domain"/>
    <property type="match status" value="1"/>
</dbReference>
<evidence type="ECO:0000256" key="10">
    <source>
        <dbReference type="ARBA" id="ARBA00049243"/>
    </source>
</evidence>
<evidence type="ECO:0000256" key="8">
    <source>
        <dbReference type="ARBA" id="ARBA00023027"/>
    </source>
</evidence>
<dbReference type="STRING" id="216946.STURO_v1c07490"/>
<dbReference type="InterPro" id="IPR002328">
    <property type="entry name" value="ADH_Zn_CS"/>
</dbReference>
<sequence length="339" mass="37393">MRAIIVSDNKEEIVKLVEQEEPKNLKNGEVLVQTTLCSLCHSDLHMAQNPLNIGVSIGHESIGKVLKVGEGVNKLKVGDLVGFPAGLHGACGSCYYCKNNDEVFCEQAEYTTERGYGTMQDLSIEREDYCIKLPDNIDLGAACIATCAGITVYKGFKSSKIKEGSIVAIFGIGGLGNVAVEYAKNFYKAKVIAIGSNKDSLEIAKNKGADYVINWKEENFKEKLYSISPRGVDVSLVTSSTSEQFKMAYETLSPTGQLIAIGLPPENLEINIPDLVIGGKQIIGSLIGNRNDLKECFDHLVKKIFNPEYEIVNIEEAPKYFKLMKDNKLFKRIVFNFNK</sequence>
<evidence type="ECO:0000256" key="5">
    <source>
        <dbReference type="ARBA" id="ARBA00022723"/>
    </source>
</evidence>
<keyword evidence="8" id="KW-0520">NAD</keyword>
<evidence type="ECO:0000256" key="3">
    <source>
        <dbReference type="ARBA" id="ARBA00013190"/>
    </source>
</evidence>
<dbReference type="RefSeq" id="WP_075048577.1">
    <property type="nucleotide sequence ID" value="NZ_CP012328.1"/>
</dbReference>
<reference evidence="13 14" key="1">
    <citation type="journal article" date="2015" name="Genome Announc.">
        <title>Complete Genome Sequence of Spiroplasma turonicum Strain Tab4cT, a Parasite of a Horse Fly, Haematopota sp. (Diptera: Tabanidae).</title>
        <authorList>
            <person name="Davis R.E."/>
            <person name="Shao J."/>
            <person name="Zhao Y."/>
            <person name="Gasparich G.E."/>
            <person name="Gaynor B.J."/>
            <person name="Donofrio N."/>
        </authorList>
    </citation>
    <scope>NUCLEOTIDE SEQUENCE [LARGE SCALE GENOMIC DNA]</scope>
    <source>
        <strain evidence="13 14">Tab4c</strain>
    </source>
</reference>
<dbReference type="SUPFAM" id="SSF50129">
    <property type="entry name" value="GroES-like"/>
    <property type="match status" value="1"/>
</dbReference>
<dbReference type="SUPFAM" id="SSF51735">
    <property type="entry name" value="NAD(P)-binding Rossmann-fold domains"/>
    <property type="match status" value="1"/>
</dbReference>
<evidence type="ECO:0000313" key="13">
    <source>
        <dbReference type="EMBL" id="AKU79998.1"/>
    </source>
</evidence>
<evidence type="ECO:0000256" key="1">
    <source>
        <dbReference type="ARBA" id="ARBA00001947"/>
    </source>
</evidence>
<dbReference type="InterPro" id="IPR036291">
    <property type="entry name" value="NAD(P)-bd_dom_sf"/>
</dbReference>
<keyword evidence="7" id="KW-0560">Oxidoreductase</keyword>
<dbReference type="SMART" id="SM00829">
    <property type="entry name" value="PKS_ER"/>
    <property type="match status" value="1"/>
</dbReference>
<dbReference type="OrthoDB" id="9806940at2"/>
<keyword evidence="14" id="KW-1185">Reference proteome</keyword>
<dbReference type="Pfam" id="PF00107">
    <property type="entry name" value="ADH_zinc_N"/>
    <property type="match status" value="1"/>
</dbReference>
<dbReference type="InterPro" id="IPR013149">
    <property type="entry name" value="ADH-like_C"/>
</dbReference>
<feature type="domain" description="Enoyl reductase (ER)" evidence="12">
    <location>
        <begin position="7"/>
        <end position="335"/>
    </location>
</feature>
<dbReference type="InterPro" id="IPR011032">
    <property type="entry name" value="GroES-like_sf"/>
</dbReference>
<comment type="catalytic activity">
    <reaction evidence="9">
        <text>a secondary alcohol + NAD(+) = a ketone + NADH + H(+)</text>
        <dbReference type="Rhea" id="RHEA:10740"/>
        <dbReference type="ChEBI" id="CHEBI:15378"/>
        <dbReference type="ChEBI" id="CHEBI:17087"/>
        <dbReference type="ChEBI" id="CHEBI:35681"/>
        <dbReference type="ChEBI" id="CHEBI:57540"/>
        <dbReference type="ChEBI" id="CHEBI:57945"/>
        <dbReference type="EC" id="1.1.1.1"/>
    </reaction>
</comment>
<evidence type="ECO:0000313" key="14">
    <source>
        <dbReference type="Proteomes" id="UP000067243"/>
    </source>
</evidence>
<dbReference type="Pfam" id="PF08240">
    <property type="entry name" value="ADH_N"/>
    <property type="match status" value="1"/>
</dbReference>
<dbReference type="PATRIC" id="fig|216946.3.peg.781"/>
<gene>
    <name evidence="13" type="ORF">STURON_00752</name>
</gene>
<evidence type="ECO:0000256" key="2">
    <source>
        <dbReference type="ARBA" id="ARBA00008072"/>
    </source>
</evidence>
<dbReference type="Proteomes" id="UP000067243">
    <property type="component" value="Chromosome"/>
</dbReference>
<dbReference type="PANTHER" id="PTHR42940:SF8">
    <property type="entry name" value="VACUOLAR PROTEIN SORTING-ASSOCIATED PROTEIN 11"/>
    <property type="match status" value="1"/>
</dbReference>
<organism evidence="13 14">
    <name type="scientific">Spiroplasma turonicum</name>
    <dbReference type="NCBI Taxonomy" id="216946"/>
    <lineage>
        <taxon>Bacteria</taxon>
        <taxon>Bacillati</taxon>
        <taxon>Mycoplasmatota</taxon>
        <taxon>Mollicutes</taxon>
        <taxon>Entomoplasmatales</taxon>
        <taxon>Spiroplasmataceae</taxon>
        <taxon>Spiroplasma</taxon>
    </lineage>
</organism>
<dbReference type="PROSITE" id="PS00059">
    <property type="entry name" value="ADH_ZINC"/>
    <property type="match status" value="1"/>
</dbReference>
<proteinExistence type="inferred from homology"/>